<gene>
    <name evidence="3" type="ORF">DIW15_00660</name>
</gene>
<dbReference type="InterPro" id="IPR036388">
    <property type="entry name" value="WH-like_DNA-bd_sf"/>
</dbReference>
<dbReference type="InterPro" id="IPR012340">
    <property type="entry name" value="NA-bd_OB-fold"/>
</dbReference>
<dbReference type="PANTHER" id="PTHR37296">
    <property type="entry name" value="CONSERVED VIRULENCE FACTOR B"/>
    <property type="match status" value="1"/>
</dbReference>
<dbReference type="PANTHER" id="PTHR37296:SF1">
    <property type="entry name" value="CONSERVED VIRULENCE FACTOR B"/>
    <property type="match status" value="1"/>
</dbReference>
<evidence type="ECO:0000256" key="1">
    <source>
        <dbReference type="PIRNR" id="PIRNR012524"/>
    </source>
</evidence>
<dbReference type="InterPro" id="IPR040764">
    <property type="entry name" value="CvfB_WH"/>
</dbReference>
<dbReference type="Gene3D" id="1.10.10.10">
    <property type="entry name" value="Winged helix-like DNA-binding domain superfamily/Winged helix DNA-binding domain"/>
    <property type="match status" value="1"/>
</dbReference>
<evidence type="ECO:0000259" key="2">
    <source>
        <dbReference type="SMART" id="SM00316"/>
    </source>
</evidence>
<dbReference type="InterPro" id="IPR039566">
    <property type="entry name" value="CvfB_S1_st"/>
</dbReference>
<reference evidence="3 4" key="1">
    <citation type="journal article" date="2018" name="Nat. Biotechnol.">
        <title>A standardized bacterial taxonomy based on genome phylogeny substantially revises the tree of life.</title>
        <authorList>
            <person name="Parks D.H."/>
            <person name="Chuvochina M."/>
            <person name="Waite D.W."/>
            <person name="Rinke C."/>
            <person name="Skarshewski A."/>
            <person name="Chaumeil P.A."/>
            <person name="Hugenholtz P."/>
        </authorList>
    </citation>
    <scope>NUCLEOTIDE SEQUENCE [LARGE SCALE GENOMIC DNA]</scope>
    <source>
        <strain evidence="3">UBA11306</strain>
    </source>
</reference>
<dbReference type="Proteomes" id="UP000262195">
    <property type="component" value="Unassembled WGS sequence"/>
</dbReference>
<feature type="domain" description="S1 motif" evidence="2">
    <location>
        <begin position="66"/>
        <end position="133"/>
    </location>
</feature>
<evidence type="ECO:0000313" key="4">
    <source>
        <dbReference type="Proteomes" id="UP000262195"/>
    </source>
</evidence>
<dbReference type="SMART" id="SM00316">
    <property type="entry name" value="S1"/>
    <property type="match status" value="2"/>
</dbReference>
<sequence>MLGTVETCFVTDQNDTSYFVQYKGRTFDFPKQLTENSYQIGDMVKGFLYENMDHHYIFTPILPDILPGQYGWAVVKDVRKDLGVFCDIGLPGKDVVVSKDLLSEMTSLWPKKGNKLLITITTDKEERIWGELADEQLVHQLAKKAPDSMINKDIEATVVRLKKVGTYVLTSEFYWGFIHPSERFNEPTLGELIKGRVIAVKEDGSLNISLKPRAFEAIPDDAQMILTLLNNVPTHQLPYHDKSDPDDIKSFFGISKGQFKRAIGHLLKTGQVIKIPNGIALKK</sequence>
<protein>
    <submittedName>
        <fullName evidence="3">DNA-binding protein</fullName>
    </submittedName>
</protein>
<dbReference type="AlphaFoldDB" id="A0A3D4S2Z3"/>
<dbReference type="InterPro" id="IPR003029">
    <property type="entry name" value="S1_domain"/>
</dbReference>
<comment type="similarity">
    <text evidence="1">Belongs to the CvfB family.</text>
</comment>
<dbReference type="Gene3D" id="2.40.50.140">
    <property type="entry name" value="Nucleic acid-binding proteins"/>
    <property type="match status" value="2"/>
</dbReference>
<evidence type="ECO:0000313" key="3">
    <source>
        <dbReference type="EMBL" id="HCS93204.1"/>
    </source>
</evidence>
<dbReference type="InterPro" id="IPR048587">
    <property type="entry name" value="CvfB_S1_3rd"/>
</dbReference>
<dbReference type="STRING" id="1121105.GCA_000421665_00300"/>
<dbReference type="Pfam" id="PF17783">
    <property type="entry name" value="WHD_CvfB"/>
    <property type="match status" value="1"/>
</dbReference>
<dbReference type="InterPro" id="IPR014464">
    <property type="entry name" value="CvfB_fam"/>
</dbReference>
<dbReference type="Pfam" id="PF21191">
    <property type="entry name" value="CvfB_1st"/>
    <property type="match status" value="1"/>
</dbReference>
<dbReference type="GO" id="GO:0003677">
    <property type="term" value="F:DNA binding"/>
    <property type="evidence" value="ECO:0007669"/>
    <property type="project" value="UniProtKB-KW"/>
</dbReference>
<feature type="domain" description="S1 motif" evidence="2">
    <location>
        <begin position="149"/>
        <end position="211"/>
    </location>
</feature>
<accession>A0A3D4S2Z3</accession>
<name>A0A3D4S2Z3_9ENTE</name>
<proteinExistence type="inferred from homology"/>
<dbReference type="Pfam" id="PF21543">
    <property type="entry name" value="CvfB_2nd"/>
    <property type="match status" value="1"/>
</dbReference>
<dbReference type="PIRSF" id="PIRSF012524">
    <property type="entry name" value="YitL_S1"/>
    <property type="match status" value="1"/>
</dbReference>
<dbReference type="Pfam" id="PF13509">
    <property type="entry name" value="S1_2"/>
    <property type="match status" value="1"/>
</dbReference>
<organism evidence="3 4">
    <name type="scientific">Bavariicoccus seileri</name>
    <dbReference type="NCBI Taxonomy" id="549685"/>
    <lineage>
        <taxon>Bacteria</taxon>
        <taxon>Bacillati</taxon>
        <taxon>Bacillota</taxon>
        <taxon>Bacilli</taxon>
        <taxon>Lactobacillales</taxon>
        <taxon>Enterococcaceae</taxon>
        <taxon>Bavariicoccus</taxon>
    </lineage>
</organism>
<dbReference type="InterPro" id="IPR048588">
    <property type="entry name" value="CvfB_S1_2nd"/>
</dbReference>
<dbReference type="EMBL" id="DQHO01000003">
    <property type="protein sequence ID" value="HCS93204.1"/>
    <property type="molecule type" value="Genomic_DNA"/>
</dbReference>
<comment type="caution">
    <text evidence="3">The sequence shown here is derived from an EMBL/GenBank/DDBJ whole genome shotgun (WGS) entry which is preliminary data.</text>
</comment>
<keyword evidence="3" id="KW-0238">DNA-binding</keyword>
<dbReference type="Gene3D" id="2.40.50.330">
    <property type="match status" value="1"/>
</dbReference>